<dbReference type="Gene3D" id="1.10.390.10">
    <property type="entry name" value="Neutral Protease Domain 2"/>
    <property type="match status" value="1"/>
</dbReference>
<feature type="binding site" evidence="2">
    <location>
        <position position="380"/>
    </location>
    <ligand>
        <name>Zn(2+)</name>
        <dbReference type="ChEBI" id="CHEBI:29105"/>
        <note>catalytic</note>
    </ligand>
</feature>
<feature type="binding site" evidence="2">
    <location>
        <position position="357"/>
    </location>
    <ligand>
        <name>Zn(2+)</name>
        <dbReference type="ChEBI" id="CHEBI:29105"/>
        <note>catalytic</note>
    </ligand>
</feature>
<dbReference type="EMBL" id="JACNJN010000123">
    <property type="protein sequence ID" value="MBC8335803.1"/>
    <property type="molecule type" value="Genomic_DNA"/>
</dbReference>
<evidence type="ECO:0000256" key="2">
    <source>
        <dbReference type="PIRSR" id="PIRSR634015-3"/>
    </source>
</evidence>
<proteinExistence type="predicted"/>
<feature type="active site" description="Proton donor" evidence="1">
    <location>
        <position position="438"/>
    </location>
</feature>
<evidence type="ECO:0000313" key="4">
    <source>
        <dbReference type="EMBL" id="MBC8335803.1"/>
    </source>
</evidence>
<evidence type="ECO:0000313" key="5">
    <source>
        <dbReference type="Proteomes" id="UP000614469"/>
    </source>
</evidence>
<evidence type="ECO:0000256" key="1">
    <source>
        <dbReference type="PIRSR" id="PIRSR634015-1"/>
    </source>
</evidence>
<dbReference type="AlphaFoldDB" id="A0A8J6TG10"/>
<feature type="binding site" evidence="2">
    <location>
        <position position="361"/>
    </location>
    <ligand>
        <name>Zn(2+)</name>
        <dbReference type="ChEBI" id="CHEBI:29105"/>
        <note>catalytic</note>
    </ligand>
</feature>
<dbReference type="CDD" id="cd09604">
    <property type="entry name" value="M1_APN_like"/>
    <property type="match status" value="1"/>
</dbReference>
<gene>
    <name evidence="4" type="ORF">H8E29_11080</name>
</gene>
<dbReference type="Pfam" id="PF01433">
    <property type="entry name" value="Peptidase_M1"/>
    <property type="match status" value="1"/>
</dbReference>
<comment type="caution">
    <text evidence="4">The sequence shown here is derived from an EMBL/GenBank/DDBJ whole genome shotgun (WGS) entry which is preliminary data.</text>
</comment>
<comment type="cofactor">
    <cofactor evidence="2">
        <name>Zn(2+)</name>
        <dbReference type="ChEBI" id="CHEBI:29105"/>
    </cofactor>
    <text evidence="2">Binds 1 zinc ion per subunit.</text>
</comment>
<organism evidence="4 5">
    <name type="scientific">Candidatus Desulfolinea nitratireducens</name>
    <dbReference type="NCBI Taxonomy" id="2841698"/>
    <lineage>
        <taxon>Bacteria</taxon>
        <taxon>Bacillati</taxon>
        <taxon>Chloroflexota</taxon>
        <taxon>Anaerolineae</taxon>
        <taxon>Anaerolineales</taxon>
        <taxon>Anaerolineales incertae sedis</taxon>
        <taxon>Candidatus Desulfolinea</taxon>
    </lineage>
</organism>
<protein>
    <submittedName>
        <fullName evidence="4">M1 family metallopeptidase</fullName>
    </submittedName>
</protein>
<dbReference type="PANTHER" id="PTHR45726">
    <property type="entry name" value="LEUKOTRIENE A-4 HYDROLASE"/>
    <property type="match status" value="1"/>
</dbReference>
<dbReference type="Proteomes" id="UP000614469">
    <property type="component" value="Unassembled WGS sequence"/>
</dbReference>
<feature type="active site" description="Proton acceptor" evidence="1">
    <location>
        <position position="358"/>
    </location>
</feature>
<feature type="domain" description="Peptidase M1 membrane alanine aminopeptidase" evidence="3">
    <location>
        <begin position="288"/>
        <end position="497"/>
    </location>
</feature>
<dbReference type="PROSITE" id="PS51257">
    <property type="entry name" value="PROKAR_LIPOPROTEIN"/>
    <property type="match status" value="1"/>
</dbReference>
<keyword evidence="2" id="KW-0479">Metal-binding</keyword>
<dbReference type="InterPro" id="IPR014782">
    <property type="entry name" value="Peptidase_M1_dom"/>
</dbReference>
<accession>A0A8J6TG10</accession>
<dbReference type="GO" id="GO:0008270">
    <property type="term" value="F:zinc ion binding"/>
    <property type="evidence" value="ECO:0007669"/>
    <property type="project" value="InterPro"/>
</dbReference>
<name>A0A8J6TG10_9CHLR</name>
<evidence type="ECO:0000259" key="3">
    <source>
        <dbReference type="Pfam" id="PF01433"/>
    </source>
</evidence>
<dbReference type="SUPFAM" id="SSF55486">
    <property type="entry name" value="Metalloproteases ('zincins'), catalytic domain"/>
    <property type="match status" value="1"/>
</dbReference>
<dbReference type="InterPro" id="IPR034015">
    <property type="entry name" value="M1_LTA4H"/>
</dbReference>
<dbReference type="GO" id="GO:0008237">
    <property type="term" value="F:metallopeptidase activity"/>
    <property type="evidence" value="ECO:0007669"/>
    <property type="project" value="InterPro"/>
</dbReference>
<dbReference type="SUPFAM" id="SSF63737">
    <property type="entry name" value="Leukotriene A4 hydrolase N-terminal domain"/>
    <property type="match status" value="1"/>
</dbReference>
<sequence>MRKTLAYLIPLTFLLSACQSPPIANQDNPAPEPLNAWTDWNDREIFKSGLLPLYQESLDELPGASIYHIDYEIADDLVHLTGNQEVRYTNQEDIPLDTIQFHLFPNLLGGEMLISDVSVGGVSVSIEYAQNNSILSAPLPAPLQPGENILIQISFVTTVPTELESNYGILASTEGVLALAHAYPMISVYDDEGWNTEYPSAQGDVTYADVSFYLVRVSAPDDLVMVASGNEIQRKSTGDRQIVTFAAGPARDFYLVASSEYVLVSGKFGEYTINSYAPEDAGEGSQLALDVAAAAIDYFGKSYAPYPYTEFDIASTPTYALGIEYPGMTAINVDLYDLSSNFGGTPASIYLESTIAHEVGHQWFYNFVGNDQLDDPWLDESLTQYVTWQYYIDRYGANSGAEFAQALDGRWQRIESEKIPVGLPVTAYQDGEYSAIVYGRGAFFFDVLADQMGAEAFEAFLADYTQSHQWGIATSESLQDIAEEHCKCDLNDLFTDWIYPSQ</sequence>
<keyword evidence="2" id="KW-0862">Zinc</keyword>
<reference evidence="4 5" key="1">
    <citation type="submission" date="2020-08" db="EMBL/GenBank/DDBJ databases">
        <title>Bridging the membrane lipid divide: bacteria of the FCB group superphylum have the potential to synthesize archaeal ether lipids.</title>
        <authorList>
            <person name="Villanueva L."/>
            <person name="Von Meijenfeldt F.A.B."/>
            <person name="Westbye A.B."/>
            <person name="Yadav S."/>
            <person name="Hopmans E.C."/>
            <person name="Dutilh B.E."/>
            <person name="Sinninghe Damste J.S."/>
        </authorList>
    </citation>
    <scope>NUCLEOTIDE SEQUENCE [LARGE SCALE GENOMIC DNA]</scope>
    <source>
        <strain evidence="4">NIOZ-UU36</strain>
    </source>
</reference>
<dbReference type="InterPro" id="IPR027268">
    <property type="entry name" value="Peptidase_M4/M1_CTD_sf"/>
</dbReference>
<dbReference type="InterPro" id="IPR042097">
    <property type="entry name" value="Aminopeptidase_N-like_N_sf"/>
</dbReference>
<dbReference type="PANTHER" id="PTHR45726:SF3">
    <property type="entry name" value="LEUKOTRIENE A-4 HYDROLASE"/>
    <property type="match status" value="1"/>
</dbReference>